<dbReference type="Proteomes" id="UP001500908">
    <property type="component" value="Unassembled WGS sequence"/>
</dbReference>
<feature type="transmembrane region" description="Helical" evidence="1">
    <location>
        <begin position="53"/>
        <end position="79"/>
    </location>
</feature>
<reference evidence="4" key="1">
    <citation type="journal article" date="2019" name="Int. J. Syst. Evol. Microbiol.">
        <title>The Global Catalogue of Microorganisms (GCM) 10K type strain sequencing project: providing services to taxonomists for standard genome sequencing and annotation.</title>
        <authorList>
            <consortium name="The Broad Institute Genomics Platform"/>
            <consortium name="The Broad Institute Genome Sequencing Center for Infectious Disease"/>
            <person name="Wu L."/>
            <person name="Ma J."/>
        </authorList>
    </citation>
    <scope>NUCLEOTIDE SEQUENCE [LARGE SCALE GENOMIC DNA]</scope>
    <source>
        <strain evidence="4">JCM 17137</strain>
    </source>
</reference>
<organism evidence="3 4">
    <name type="scientific">Salinactinospora qingdaonensis</name>
    <dbReference type="NCBI Taxonomy" id="702744"/>
    <lineage>
        <taxon>Bacteria</taxon>
        <taxon>Bacillati</taxon>
        <taxon>Actinomycetota</taxon>
        <taxon>Actinomycetes</taxon>
        <taxon>Streptosporangiales</taxon>
        <taxon>Nocardiopsidaceae</taxon>
        <taxon>Salinactinospora</taxon>
    </lineage>
</organism>
<evidence type="ECO:0000256" key="1">
    <source>
        <dbReference type="SAM" id="Phobius"/>
    </source>
</evidence>
<keyword evidence="1" id="KW-0812">Transmembrane</keyword>
<feature type="transmembrane region" description="Helical" evidence="1">
    <location>
        <begin position="12"/>
        <end position="33"/>
    </location>
</feature>
<proteinExistence type="predicted"/>
<accession>A0ABP7G3G7</accession>
<comment type="caution">
    <text evidence="3">The sequence shown here is derived from an EMBL/GenBank/DDBJ whole genome shotgun (WGS) entry which is preliminary data.</text>
</comment>
<dbReference type="InterPro" id="IPR045985">
    <property type="entry name" value="DUF5941"/>
</dbReference>
<feature type="domain" description="DUF5941" evidence="2">
    <location>
        <begin position="16"/>
        <end position="155"/>
    </location>
</feature>
<sequence>MTGVLILTGLEHLAGVTLFAPVAALLLSGVATRHPHDGQLDWIVIPLLRAMEYLYLLALGHGAGVPGPLVFVLLTAVVLHHCDAARRERYGARPSGWIMGAMLGWDGRMLLIAAGGAVGWLPFAYGLLAGYLAVLLVWEATTSWLATPVTTVANAPQNEHGGMAASEG</sequence>
<dbReference type="Pfam" id="PF19365">
    <property type="entry name" value="DUF5941"/>
    <property type="match status" value="1"/>
</dbReference>
<keyword evidence="1" id="KW-1133">Transmembrane helix</keyword>
<evidence type="ECO:0000259" key="2">
    <source>
        <dbReference type="Pfam" id="PF19365"/>
    </source>
</evidence>
<gene>
    <name evidence="3" type="ORF">GCM10022402_32420</name>
</gene>
<protein>
    <recommendedName>
        <fullName evidence="2">DUF5941 domain-containing protein</fullName>
    </recommendedName>
</protein>
<evidence type="ECO:0000313" key="3">
    <source>
        <dbReference type="EMBL" id="GAA3750797.1"/>
    </source>
</evidence>
<evidence type="ECO:0000313" key="4">
    <source>
        <dbReference type="Proteomes" id="UP001500908"/>
    </source>
</evidence>
<feature type="transmembrane region" description="Helical" evidence="1">
    <location>
        <begin position="109"/>
        <end position="138"/>
    </location>
</feature>
<keyword evidence="4" id="KW-1185">Reference proteome</keyword>
<dbReference type="EMBL" id="BAABDD010000015">
    <property type="protein sequence ID" value="GAA3750797.1"/>
    <property type="molecule type" value="Genomic_DNA"/>
</dbReference>
<name>A0ABP7G3G7_9ACTN</name>
<keyword evidence="1" id="KW-0472">Membrane</keyword>